<name>A0A438F569_VITVI</name>
<evidence type="ECO:0000256" key="1">
    <source>
        <dbReference type="SAM" id="SignalP"/>
    </source>
</evidence>
<feature type="signal peptide" evidence="1">
    <location>
        <begin position="1"/>
        <end position="17"/>
    </location>
</feature>
<dbReference type="SUPFAM" id="SSF55724">
    <property type="entry name" value="Mog1p/PsbP-like"/>
    <property type="match status" value="2"/>
</dbReference>
<feature type="domain" description="PsbP C-terminal" evidence="2">
    <location>
        <begin position="216"/>
        <end position="296"/>
    </location>
</feature>
<protein>
    <submittedName>
        <fullName evidence="3">PsbP domain-containing protein 2, chloroplastic</fullName>
    </submittedName>
</protein>
<organism evidence="3 4">
    <name type="scientific">Vitis vinifera</name>
    <name type="common">Grape</name>
    <dbReference type="NCBI Taxonomy" id="29760"/>
    <lineage>
        <taxon>Eukaryota</taxon>
        <taxon>Viridiplantae</taxon>
        <taxon>Streptophyta</taxon>
        <taxon>Embryophyta</taxon>
        <taxon>Tracheophyta</taxon>
        <taxon>Spermatophyta</taxon>
        <taxon>Magnoliopsida</taxon>
        <taxon>eudicotyledons</taxon>
        <taxon>Gunneridae</taxon>
        <taxon>Pentapetalae</taxon>
        <taxon>rosids</taxon>
        <taxon>Vitales</taxon>
        <taxon>Vitaceae</taxon>
        <taxon>Viteae</taxon>
        <taxon>Vitis</taxon>
    </lineage>
</organism>
<feature type="chain" id="PRO_5019149495" evidence="1">
    <location>
        <begin position="18"/>
        <end position="301"/>
    </location>
</feature>
<dbReference type="GO" id="GO:0009654">
    <property type="term" value="C:photosystem II oxygen evolving complex"/>
    <property type="evidence" value="ECO:0007669"/>
    <property type="project" value="InterPro"/>
</dbReference>
<dbReference type="Proteomes" id="UP000288805">
    <property type="component" value="Unassembled WGS sequence"/>
</dbReference>
<gene>
    <name evidence="3" type="primary">PPD2_2</name>
    <name evidence="3" type="ORF">CK203_067109</name>
</gene>
<evidence type="ECO:0000259" key="2">
    <source>
        <dbReference type="Pfam" id="PF01789"/>
    </source>
</evidence>
<dbReference type="GO" id="GO:0005509">
    <property type="term" value="F:calcium ion binding"/>
    <property type="evidence" value="ECO:0007669"/>
    <property type="project" value="InterPro"/>
</dbReference>
<evidence type="ECO:0000313" key="4">
    <source>
        <dbReference type="Proteomes" id="UP000288805"/>
    </source>
</evidence>
<dbReference type="GO" id="GO:0019898">
    <property type="term" value="C:extrinsic component of membrane"/>
    <property type="evidence" value="ECO:0007669"/>
    <property type="project" value="InterPro"/>
</dbReference>
<keyword evidence="1" id="KW-0732">Signal</keyword>
<dbReference type="PANTHER" id="PTHR31407">
    <property type="match status" value="1"/>
</dbReference>
<accession>A0A438F569</accession>
<reference evidence="3 4" key="1">
    <citation type="journal article" date="2018" name="PLoS Genet.">
        <title>Population sequencing reveals clonal diversity and ancestral inbreeding in the grapevine cultivar Chardonnay.</title>
        <authorList>
            <person name="Roach M.J."/>
            <person name="Johnson D.L."/>
            <person name="Bohlmann J."/>
            <person name="van Vuuren H.J."/>
            <person name="Jones S.J."/>
            <person name="Pretorius I.S."/>
            <person name="Schmidt S.A."/>
            <person name="Borneman A.R."/>
        </authorList>
    </citation>
    <scope>NUCLEOTIDE SEQUENCE [LARGE SCALE GENOMIC DNA]</scope>
    <source>
        <strain evidence="4">cv. Chardonnay</strain>
        <tissue evidence="3">Leaf</tissue>
    </source>
</reference>
<proteinExistence type="predicted"/>
<feature type="domain" description="PsbP C-terminal" evidence="2">
    <location>
        <begin position="83"/>
        <end position="152"/>
    </location>
</feature>
<dbReference type="GO" id="GO:0015979">
    <property type="term" value="P:photosynthesis"/>
    <property type="evidence" value="ECO:0007669"/>
    <property type="project" value="InterPro"/>
</dbReference>
<dbReference type="PANTHER" id="PTHR31407:SF3">
    <property type="entry name" value="PSBP DOMAIN-CONTAINING PROTEIN 2, CHLOROPLASTIC"/>
    <property type="match status" value="1"/>
</dbReference>
<sequence>MIMSLVTVMGLWGACNLLKPSSPPKTLFPIPIPKALKPKTQPKWKPLECCLSKRDLNLSIVSLLLAAALPNTVFKVVAQELEEFQRYTDSVEGFTLLIPSSWIKVDKGGATVLFEEENKGVNNVGVVVSPVRLESLKQFGSPQFVADKVIQAEKRKVTVLWALVGCGICELEVRADLEGFPMEWGNYQASPASIVSNPWVLTTVSFFAWEAAWGRESTKDAELIGVAERSGQGGLQVYEFEYIVDSTRGGMKRIFSAAFVNSKKLYLLNIAHIDKPESPLDSHTRTMLEQVLHSFDAAPST</sequence>
<dbReference type="InterPro" id="IPR002683">
    <property type="entry name" value="PsbP_C"/>
</dbReference>
<comment type="caution">
    <text evidence="3">The sequence shown here is derived from an EMBL/GenBank/DDBJ whole genome shotgun (WGS) entry which is preliminary data.</text>
</comment>
<dbReference type="Gene3D" id="3.40.1000.10">
    <property type="entry name" value="Mog1/PsbP, alpha/beta/alpha sandwich"/>
    <property type="match status" value="2"/>
</dbReference>
<dbReference type="EMBL" id="QGNW01001119">
    <property type="protein sequence ID" value="RVW55145.1"/>
    <property type="molecule type" value="Genomic_DNA"/>
</dbReference>
<dbReference type="AlphaFoldDB" id="A0A438F569"/>
<evidence type="ECO:0000313" key="3">
    <source>
        <dbReference type="EMBL" id="RVW55145.1"/>
    </source>
</evidence>
<dbReference type="Pfam" id="PF01789">
    <property type="entry name" value="PsbP"/>
    <property type="match status" value="2"/>
</dbReference>
<dbReference type="InterPro" id="IPR016123">
    <property type="entry name" value="Mog1/PsbP_a/b/a-sand"/>
</dbReference>